<keyword evidence="6" id="KW-1133">Transmembrane helix</keyword>
<evidence type="ECO:0000256" key="3">
    <source>
        <dbReference type="ARBA" id="ARBA00022960"/>
    </source>
</evidence>
<protein>
    <recommendedName>
        <fullName evidence="2 5">Cell shape-determining protein MreC</fullName>
    </recommendedName>
    <alternativeName>
        <fullName evidence="4 5">Cell shape protein MreC</fullName>
    </alternativeName>
</protein>
<name>A0A840WNU4_9RHOB</name>
<proteinExistence type="inferred from homology"/>
<comment type="similarity">
    <text evidence="1 5">Belongs to the MreC family.</text>
</comment>
<comment type="caution">
    <text evidence="8">The sequence shown here is derived from an EMBL/GenBank/DDBJ whole genome shotgun (WGS) entry which is preliminary data.</text>
</comment>
<accession>A0A840WNU4</accession>
<dbReference type="PANTHER" id="PTHR34138:SF1">
    <property type="entry name" value="CELL SHAPE-DETERMINING PROTEIN MREC"/>
    <property type="match status" value="1"/>
</dbReference>
<evidence type="ECO:0000256" key="4">
    <source>
        <dbReference type="ARBA" id="ARBA00032089"/>
    </source>
</evidence>
<evidence type="ECO:0000313" key="8">
    <source>
        <dbReference type="EMBL" id="MBB5516729.1"/>
    </source>
</evidence>
<dbReference type="NCBIfam" id="TIGR00219">
    <property type="entry name" value="mreC"/>
    <property type="match status" value="1"/>
</dbReference>
<dbReference type="RefSeq" id="WP_246413908.1">
    <property type="nucleotide sequence ID" value="NZ_JACIJS010000008.1"/>
</dbReference>
<organism evidence="8 9">
    <name type="scientific">Rubricella aquisinus</name>
    <dbReference type="NCBI Taxonomy" id="2028108"/>
    <lineage>
        <taxon>Bacteria</taxon>
        <taxon>Pseudomonadati</taxon>
        <taxon>Pseudomonadota</taxon>
        <taxon>Alphaproteobacteria</taxon>
        <taxon>Rhodobacterales</taxon>
        <taxon>Paracoccaceae</taxon>
        <taxon>Rubricella</taxon>
    </lineage>
</organism>
<reference evidence="8 9" key="1">
    <citation type="submission" date="2020-08" db="EMBL/GenBank/DDBJ databases">
        <title>Genomic Encyclopedia of Type Strains, Phase IV (KMG-IV): sequencing the most valuable type-strain genomes for metagenomic binning, comparative biology and taxonomic classification.</title>
        <authorList>
            <person name="Goeker M."/>
        </authorList>
    </citation>
    <scope>NUCLEOTIDE SEQUENCE [LARGE SCALE GENOMIC DNA]</scope>
    <source>
        <strain evidence="8 9">DSM 103377</strain>
    </source>
</reference>
<sequence length="286" mass="31538">MTRQVILGLLIILSVALFALWRIDNPRVERLRMAVADAVFPAFDWTSRPAATLTRMAEDFESYVRVYEENQELRREVQDLRGWREAAIQLEQRNARLRALNNVRLSPQMRFVTGEVLTDTGGPFSQSGLVNVGRRNGVQDGAAAMDGLGLVGRVSGVGEETSRIIYLTDINSRVPVVLQRTGQRAVVTGDNTGMPLVQFVEAPERVRPGDRVMTSGDGRVLPPDLLVGVVVRDSENRLRVRPAAEYARLEFVRILNFRPPQSVEGPGGLIGAALPASPTEEGVVNE</sequence>
<feature type="domain" description="Rod shape-determining protein MreC beta-barrel core" evidence="7">
    <location>
        <begin position="116"/>
        <end position="255"/>
    </location>
</feature>
<dbReference type="PANTHER" id="PTHR34138">
    <property type="entry name" value="CELL SHAPE-DETERMINING PROTEIN MREC"/>
    <property type="match status" value="1"/>
</dbReference>
<dbReference type="InterPro" id="IPR055342">
    <property type="entry name" value="MreC_beta-barrel_core"/>
</dbReference>
<dbReference type="InterPro" id="IPR007221">
    <property type="entry name" value="MreC"/>
</dbReference>
<dbReference type="Gene3D" id="2.40.10.340">
    <property type="entry name" value="Rod shape-determining protein MreC, domain 1"/>
    <property type="match status" value="1"/>
</dbReference>
<gene>
    <name evidence="8" type="ORF">FHS89_002769</name>
</gene>
<evidence type="ECO:0000256" key="5">
    <source>
        <dbReference type="PIRNR" id="PIRNR038471"/>
    </source>
</evidence>
<comment type="function">
    <text evidence="5">Involved in formation and maintenance of cell shape.</text>
</comment>
<dbReference type="EMBL" id="JACIJS010000008">
    <property type="protein sequence ID" value="MBB5516729.1"/>
    <property type="molecule type" value="Genomic_DNA"/>
</dbReference>
<dbReference type="GO" id="GO:0008360">
    <property type="term" value="P:regulation of cell shape"/>
    <property type="evidence" value="ECO:0007669"/>
    <property type="project" value="UniProtKB-KW"/>
</dbReference>
<feature type="transmembrane region" description="Helical" evidence="6">
    <location>
        <begin position="6"/>
        <end position="23"/>
    </location>
</feature>
<dbReference type="Pfam" id="PF04085">
    <property type="entry name" value="MreC"/>
    <property type="match status" value="1"/>
</dbReference>
<dbReference type="AlphaFoldDB" id="A0A840WNU4"/>
<dbReference type="GO" id="GO:0005886">
    <property type="term" value="C:plasma membrane"/>
    <property type="evidence" value="ECO:0007669"/>
    <property type="project" value="TreeGrafter"/>
</dbReference>
<evidence type="ECO:0000259" key="7">
    <source>
        <dbReference type="Pfam" id="PF04085"/>
    </source>
</evidence>
<keyword evidence="3 5" id="KW-0133">Cell shape</keyword>
<evidence type="ECO:0000313" key="9">
    <source>
        <dbReference type="Proteomes" id="UP000553766"/>
    </source>
</evidence>
<keyword evidence="9" id="KW-1185">Reference proteome</keyword>
<keyword evidence="6" id="KW-0812">Transmembrane</keyword>
<dbReference type="InterPro" id="IPR042177">
    <property type="entry name" value="Cell/Rod_1"/>
</dbReference>
<dbReference type="PIRSF" id="PIRSF038471">
    <property type="entry name" value="MreC"/>
    <property type="match status" value="1"/>
</dbReference>
<dbReference type="InterPro" id="IPR042175">
    <property type="entry name" value="Cell/Rod_MreC_2"/>
</dbReference>
<evidence type="ECO:0000256" key="1">
    <source>
        <dbReference type="ARBA" id="ARBA00009369"/>
    </source>
</evidence>
<dbReference type="Proteomes" id="UP000553766">
    <property type="component" value="Unassembled WGS sequence"/>
</dbReference>
<dbReference type="Gene3D" id="2.40.10.350">
    <property type="entry name" value="Rod shape-determining protein MreC, domain 2"/>
    <property type="match status" value="1"/>
</dbReference>
<keyword evidence="6" id="KW-0472">Membrane</keyword>
<evidence type="ECO:0000256" key="2">
    <source>
        <dbReference type="ARBA" id="ARBA00013855"/>
    </source>
</evidence>
<evidence type="ECO:0000256" key="6">
    <source>
        <dbReference type="SAM" id="Phobius"/>
    </source>
</evidence>